<feature type="coiled-coil region" evidence="1">
    <location>
        <begin position="594"/>
        <end position="628"/>
    </location>
</feature>
<feature type="compositionally biased region" description="Low complexity" evidence="2">
    <location>
        <begin position="708"/>
        <end position="729"/>
    </location>
</feature>
<feature type="region of interest" description="Disordered" evidence="2">
    <location>
        <begin position="1"/>
        <end position="80"/>
    </location>
</feature>
<dbReference type="AlphaFoldDB" id="A0A7S4LA33"/>
<name>A0A7S4LA33_9EUGL</name>
<evidence type="ECO:0000256" key="1">
    <source>
        <dbReference type="SAM" id="Coils"/>
    </source>
</evidence>
<organism evidence="3">
    <name type="scientific">Eutreptiella gymnastica</name>
    <dbReference type="NCBI Taxonomy" id="73025"/>
    <lineage>
        <taxon>Eukaryota</taxon>
        <taxon>Discoba</taxon>
        <taxon>Euglenozoa</taxon>
        <taxon>Euglenida</taxon>
        <taxon>Spirocuta</taxon>
        <taxon>Euglenophyceae</taxon>
        <taxon>Eutreptiales</taxon>
        <taxon>Eutreptiaceae</taxon>
        <taxon>Eutreptiella</taxon>
    </lineage>
</organism>
<feature type="compositionally biased region" description="Basic and acidic residues" evidence="2">
    <location>
        <begin position="766"/>
        <end position="779"/>
    </location>
</feature>
<sequence length="793" mass="86733">MFRPHGSSFDPITGDIPERRPSPFRIVRGPPVRSQSPRFGSPNDAAGMESPPRRADTPAAAGPGMRGPSPGRSTGGSRSSSIADVYTSSVMCPLVAATAGAGDGLGARAGGSRPAKARAGLCRAPSPVHGNPGGRGAEEVWLVLLWDRERLWYDRTAHLCPDCSHTARRAYDAPFQVQCRLRREQEAQGALREATNKLRSASAGGVPLGDVLGQHWDQLKVQWDIINALLHDARERTSSSQRIESILQDFKRQSLERLPKSPADLPRAPSGQLERLKKENKRLMEDVEMLHSANTLLESDVQLVSDKLERLVKKAARNESKGGQDAAAAALRQELALSHTAQQDLEDALKSAQTQERRLHKENVALQERLLQAEAKIALAPAERLQLQFQPDSPQAHLVEELQQENERLWRSNKSLELEVEQLKAQCQRGETAMQTFLGLDAEVVDLRSRGLNAEKEMEQLREQLSKERERRVLTEQRLQEDSEELITARQELCKAQVGVMQMMESVTVKDKEILSIKHLKTETSKVQIGDGGRTDSVHALQKELEQAQSDLMEERSKSWELQAHVNTLQHDLKALRRTFETQGKQLDSTLKTLSEKEALLTEAQLAVQQHKRSLRDQQWELKTLREEVQLRRNNRSGRSTPVHAASPTPMSFPNVVLSSPVRPPRTASPCRSFGTVASGTHGPPKSESSKDGDDPTAPSTQCKAEESLAAAEGAAAESPGSAPPVVSTPGPPAPSGGETLTPQESAREGARPNDPDSPSTGRGKGAAEHQSETLHEEAVGIATAASEQGESV</sequence>
<feature type="coiled-coil region" evidence="1">
    <location>
        <begin position="342"/>
        <end position="478"/>
    </location>
</feature>
<evidence type="ECO:0000313" key="3">
    <source>
        <dbReference type="EMBL" id="CAE0816249.1"/>
    </source>
</evidence>
<feature type="compositionally biased region" description="Basic and acidic residues" evidence="2">
    <location>
        <begin position="746"/>
        <end position="755"/>
    </location>
</feature>
<reference evidence="3" key="1">
    <citation type="submission" date="2021-01" db="EMBL/GenBank/DDBJ databases">
        <authorList>
            <person name="Corre E."/>
            <person name="Pelletier E."/>
            <person name="Niang G."/>
            <person name="Scheremetjew M."/>
            <person name="Finn R."/>
            <person name="Kale V."/>
            <person name="Holt S."/>
            <person name="Cochrane G."/>
            <person name="Meng A."/>
            <person name="Brown T."/>
            <person name="Cohen L."/>
        </authorList>
    </citation>
    <scope>NUCLEOTIDE SEQUENCE</scope>
    <source>
        <strain evidence="3">CCMP1594</strain>
    </source>
</reference>
<feature type="region of interest" description="Disordered" evidence="2">
    <location>
        <begin position="631"/>
        <end position="793"/>
    </location>
</feature>
<keyword evidence="1" id="KW-0175">Coiled coil</keyword>
<evidence type="ECO:0000256" key="2">
    <source>
        <dbReference type="SAM" id="MobiDB-lite"/>
    </source>
</evidence>
<dbReference type="EMBL" id="HBJA01078193">
    <property type="protein sequence ID" value="CAE0816249.1"/>
    <property type="molecule type" value="Transcribed_RNA"/>
</dbReference>
<protein>
    <submittedName>
        <fullName evidence="3">Uncharacterized protein</fullName>
    </submittedName>
</protein>
<proteinExistence type="predicted"/>
<gene>
    <name evidence="3" type="ORF">EGYM00163_LOCUS27408</name>
</gene>
<accession>A0A7S4LA33</accession>
<feature type="compositionally biased region" description="Low complexity" evidence="2">
    <location>
        <begin position="58"/>
        <end position="80"/>
    </location>
</feature>